<dbReference type="CDD" id="cd03451">
    <property type="entry name" value="FkbR2"/>
    <property type="match status" value="1"/>
</dbReference>
<gene>
    <name evidence="1" type="ORF">MJO52_07500</name>
</gene>
<dbReference type="PANTHER" id="PTHR43664">
    <property type="entry name" value="MONOAMINE OXIDASE-RELATED"/>
    <property type="match status" value="1"/>
</dbReference>
<evidence type="ECO:0000313" key="1">
    <source>
        <dbReference type="EMBL" id="USD22972.1"/>
    </source>
</evidence>
<sequence>MKDSLHFLREVEPNTYIETCGVDFEDFEEGQVFEHRPGHTFSEASCLRYARHSFDLSPGYSDQRYARRVYGDRVRVPETFVLSAMALTTRTFGKVVANLSMVNCKVDAVYAGDTLYLESEVLGKRKSKSRPDQGLLHVSSLALNQHGACVCSFERKLLIYRRNLGPYERAGY</sequence>
<keyword evidence="2" id="KW-1185">Reference proteome</keyword>
<dbReference type="EMBL" id="CP092418">
    <property type="protein sequence ID" value="USD22972.1"/>
    <property type="molecule type" value="Genomic_DNA"/>
</dbReference>
<dbReference type="Gene3D" id="3.10.129.10">
    <property type="entry name" value="Hotdog Thioesterase"/>
    <property type="match status" value="1"/>
</dbReference>
<dbReference type="InterPro" id="IPR048274">
    <property type="entry name" value="MC_hydratase"/>
</dbReference>
<dbReference type="InterPro" id="IPR029069">
    <property type="entry name" value="HotDog_dom_sf"/>
</dbReference>
<organism evidence="1 2">
    <name type="scientific">Microbulbifer variabilis</name>
    <dbReference type="NCBI Taxonomy" id="266805"/>
    <lineage>
        <taxon>Bacteria</taxon>
        <taxon>Pseudomonadati</taxon>
        <taxon>Pseudomonadota</taxon>
        <taxon>Gammaproteobacteria</taxon>
        <taxon>Cellvibrionales</taxon>
        <taxon>Microbulbiferaceae</taxon>
        <taxon>Microbulbifer</taxon>
    </lineage>
</organism>
<proteinExistence type="predicted"/>
<reference evidence="1" key="1">
    <citation type="submission" date="2022-02" db="EMBL/GenBank/DDBJ databases">
        <title>Coral-associated bacteria.</title>
        <authorList>
            <person name="Tang K."/>
            <person name="Wang X."/>
        </authorList>
    </citation>
    <scope>NUCLEOTIDE SEQUENCE</scope>
    <source>
        <strain evidence="1">SCSIO 43006</strain>
    </source>
</reference>
<dbReference type="RefSeq" id="WP_252085325.1">
    <property type="nucleotide sequence ID" value="NZ_CP092418.1"/>
</dbReference>
<dbReference type="Pfam" id="PF19315">
    <property type="entry name" value="MC_hydratase"/>
    <property type="match status" value="1"/>
</dbReference>
<name>A0ABY4VFA7_9GAMM</name>
<dbReference type="InterPro" id="IPR052342">
    <property type="entry name" value="MCH/BMMD"/>
</dbReference>
<protein>
    <submittedName>
        <fullName evidence="1">MaoC family dehydratase</fullName>
    </submittedName>
</protein>
<dbReference type="Proteomes" id="UP001055658">
    <property type="component" value="Chromosome"/>
</dbReference>
<dbReference type="SUPFAM" id="SSF54637">
    <property type="entry name" value="Thioesterase/thiol ester dehydrase-isomerase"/>
    <property type="match status" value="1"/>
</dbReference>
<evidence type="ECO:0000313" key="2">
    <source>
        <dbReference type="Proteomes" id="UP001055658"/>
    </source>
</evidence>
<dbReference type="PANTHER" id="PTHR43664:SF1">
    <property type="entry name" value="BETA-METHYLMALYL-COA DEHYDRATASE"/>
    <property type="match status" value="1"/>
</dbReference>
<accession>A0ABY4VFA7</accession>